<keyword evidence="7" id="KW-1185">Reference proteome</keyword>
<dbReference type="Gene3D" id="3.30.920.20">
    <property type="entry name" value="Gas2-like domain"/>
    <property type="match status" value="1"/>
</dbReference>
<protein>
    <recommendedName>
        <fullName evidence="5">GAR domain-containing protein</fullName>
    </recommendedName>
</protein>
<keyword evidence="3" id="KW-0206">Cytoskeleton</keyword>
<reference evidence="7" key="1">
    <citation type="journal article" date="2018" name="Nat. Microbiol.">
        <title>Leveraging single-cell genomics to expand the fungal tree of life.</title>
        <authorList>
            <person name="Ahrendt S.R."/>
            <person name="Quandt C.A."/>
            <person name="Ciobanu D."/>
            <person name="Clum A."/>
            <person name="Salamov A."/>
            <person name="Andreopoulos B."/>
            <person name="Cheng J.F."/>
            <person name="Woyke T."/>
            <person name="Pelin A."/>
            <person name="Henrissat B."/>
            <person name="Reynolds N.K."/>
            <person name="Benny G.L."/>
            <person name="Smith M.E."/>
            <person name="James T.Y."/>
            <person name="Grigoriev I.V."/>
        </authorList>
    </citation>
    <scope>NUCLEOTIDE SEQUENCE [LARGE SCALE GENOMIC DNA]</scope>
</reference>
<sequence>MAQRQQNRSVSSLGVRRWNGAVEEPEERRGGPGLNPSGSLTLGPHGGYNQDSRPRSSLGLRPSSSMSVRRGPSGPSALGGGQGYNAYSSQNHAQPHAYHLSPGMPARPNSAMGGSSDRVRRVASPTPSGLRAGGPPLRKSSTTSSTTSSSSTSSGQGGGAQPPRYRVDKTDPLDVRVAAVVNSAPLDVDVKRVGKGRYSFGGRVWFCKVDAGRSRDVVSVRVGGGWKELATVLLEVAIGVNGS</sequence>
<feature type="compositionally biased region" description="Low complexity" evidence="4">
    <location>
        <begin position="55"/>
        <end position="67"/>
    </location>
</feature>
<dbReference type="InterPro" id="IPR036534">
    <property type="entry name" value="GAR_dom_sf"/>
</dbReference>
<evidence type="ECO:0000313" key="6">
    <source>
        <dbReference type="EMBL" id="RKP12451.1"/>
    </source>
</evidence>
<evidence type="ECO:0000259" key="5">
    <source>
        <dbReference type="PROSITE" id="PS51460"/>
    </source>
</evidence>
<accession>A0A4P9Y2Z0</accession>
<dbReference type="GO" id="GO:0005856">
    <property type="term" value="C:cytoskeleton"/>
    <property type="evidence" value="ECO:0007669"/>
    <property type="project" value="UniProtKB-SubCell"/>
</dbReference>
<dbReference type="GO" id="GO:0008017">
    <property type="term" value="F:microtubule binding"/>
    <property type="evidence" value="ECO:0007669"/>
    <property type="project" value="InterPro"/>
</dbReference>
<name>A0A4P9Y2Z0_9FUNG</name>
<organism evidence="6 7">
    <name type="scientific">Piptocephalis cylindrospora</name>
    <dbReference type="NCBI Taxonomy" id="1907219"/>
    <lineage>
        <taxon>Eukaryota</taxon>
        <taxon>Fungi</taxon>
        <taxon>Fungi incertae sedis</taxon>
        <taxon>Zoopagomycota</taxon>
        <taxon>Zoopagomycotina</taxon>
        <taxon>Zoopagomycetes</taxon>
        <taxon>Zoopagales</taxon>
        <taxon>Piptocephalidaceae</taxon>
        <taxon>Piptocephalis</taxon>
    </lineage>
</organism>
<proteinExistence type="predicted"/>
<feature type="domain" description="GAR" evidence="5">
    <location>
        <begin position="164"/>
        <end position="240"/>
    </location>
</feature>
<dbReference type="InterPro" id="IPR003108">
    <property type="entry name" value="GAR_dom"/>
</dbReference>
<dbReference type="OrthoDB" id="5559380at2759"/>
<evidence type="ECO:0000256" key="1">
    <source>
        <dbReference type="ARBA" id="ARBA00004245"/>
    </source>
</evidence>
<dbReference type="Pfam" id="PF02187">
    <property type="entry name" value="GAS2"/>
    <property type="match status" value="1"/>
</dbReference>
<evidence type="ECO:0000256" key="4">
    <source>
        <dbReference type="SAM" id="MobiDB-lite"/>
    </source>
</evidence>
<dbReference type="AlphaFoldDB" id="A0A4P9Y2Z0"/>
<gene>
    <name evidence="6" type="ORF">BJ684DRAFT_21015</name>
</gene>
<dbReference type="PROSITE" id="PS51460">
    <property type="entry name" value="GAR"/>
    <property type="match status" value="1"/>
</dbReference>
<feature type="region of interest" description="Disordered" evidence="4">
    <location>
        <begin position="1"/>
        <end position="167"/>
    </location>
</feature>
<dbReference type="Proteomes" id="UP000267251">
    <property type="component" value="Unassembled WGS sequence"/>
</dbReference>
<comment type="subcellular location">
    <subcellularLocation>
        <location evidence="1">Cytoplasm</location>
        <location evidence="1">Cytoskeleton</location>
    </subcellularLocation>
</comment>
<keyword evidence="2" id="KW-0963">Cytoplasm</keyword>
<evidence type="ECO:0000256" key="2">
    <source>
        <dbReference type="ARBA" id="ARBA00022490"/>
    </source>
</evidence>
<dbReference type="SUPFAM" id="SSF143575">
    <property type="entry name" value="GAS2 domain-like"/>
    <property type="match status" value="1"/>
</dbReference>
<feature type="compositionally biased region" description="Low complexity" evidence="4">
    <location>
        <begin position="140"/>
        <end position="154"/>
    </location>
</feature>
<evidence type="ECO:0000256" key="3">
    <source>
        <dbReference type="ARBA" id="ARBA00023212"/>
    </source>
</evidence>
<evidence type="ECO:0000313" key="7">
    <source>
        <dbReference type="Proteomes" id="UP000267251"/>
    </source>
</evidence>
<dbReference type="EMBL" id="KZ988328">
    <property type="protein sequence ID" value="RKP12451.1"/>
    <property type="molecule type" value="Genomic_DNA"/>
</dbReference>
<feature type="compositionally biased region" description="Polar residues" evidence="4">
    <location>
        <begin position="1"/>
        <end position="12"/>
    </location>
</feature>